<organism evidence="1 2">
    <name type="scientific">Cupriavidus oxalaticus</name>
    <dbReference type="NCBI Taxonomy" id="96344"/>
    <lineage>
        <taxon>Bacteria</taxon>
        <taxon>Pseudomonadati</taxon>
        <taxon>Pseudomonadota</taxon>
        <taxon>Betaproteobacteria</taxon>
        <taxon>Burkholderiales</taxon>
        <taxon>Burkholderiaceae</taxon>
        <taxon>Cupriavidus</taxon>
    </lineage>
</organism>
<keyword evidence="2" id="KW-1185">Reference proteome</keyword>
<protein>
    <submittedName>
        <fullName evidence="1">Uncharacterized protein</fullName>
    </submittedName>
</protein>
<evidence type="ECO:0000313" key="2">
    <source>
        <dbReference type="Proteomes" id="UP000623307"/>
    </source>
</evidence>
<dbReference type="GeneID" id="303491824"/>
<dbReference type="Proteomes" id="UP000623307">
    <property type="component" value="Chromosome 2"/>
</dbReference>
<gene>
    <name evidence="1" type="ORF">JTE92_19905</name>
</gene>
<proteinExistence type="predicted"/>
<evidence type="ECO:0000313" key="1">
    <source>
        <dbReference type="EMBL" id="QRQ95695.1"/>
    </source>
</evidence>
<dbReference type="RefSeq" id="WP_147318561.1">
    <property type="nucleotide sequence ID" value="NZ_CP069810.1"/>
</dbReference>
<reference evidence="1 2" key="1">
    <citation type="submission" date="2021-02" db="EMBL/GenBank/DDBJ databases">
        <title>Complete Genome Sequence of Cupriavidus oxalaticus Strain Ox1, a Soil Oxalate-Degrading Species.</title>
        <authorList>
            <person name="Palmieri F."/>
            <person name="Udriet P."/>
            <person name="Deuasquier M."/>
            <person name="Beaudoing E."/>
            <person name="Johnson S.L."/>
            <person name="Davenport K.W."/>
            <person name="Chain P.S."/>
            <person name="Bindschedler S."/>
            <person name="Junier P."/>
        </authorList>
    </citation>
    <scope>NUCLEOTIDE SEQUENCE [LARGE SCALE GENOMIC DNA]</scope>
    <source>
        <strain evidence="1 2">Ox1</strain>
    </source>
</reference>
<sequence length="87" mass="9645">MPSAVVFGRSLPFDRGVSFSKHAFGGDFPTPFHSLYRRNISPAFVGYRISVCARTALYENPMGRLHGLVRQGFSGSRTIRVPASRLD</sequence>
<dbReference type="EMBL" id="CP069812">
    <property type="protein sequence ID" value="QRQ95695.1"/>
    <property type="molecule type" value="Genomic_DNA"/>
</dbReference>
<accession>A0ABX7I104</accession>
<name>A0ABX7I104_9BURK</name>